<comment type="subcellular location">
    <subcellularLocation>
        <location evidence="1">Membrane</location>
        <topology evidence="1">Multi-pass membrane protein</topology>
    </subcellularLocation>
</comment>
<feature type="domain" description="G-protein coupled receptors family 2 profile 2" evidence="9">
    <location>
        <begin position="296"/>
        <end position="547"/>
    </location>
</feature>
<keyword evidence="2 7" id="KW-0812">Transmembrane</keyword>
<evidence type="ECO:0000259" key="8">
    <source>
        <dbReference type="PROSITE" id="PS50221"/>
    </source>
</evidence>
<feature type="transmembrane region" description="Helical" evidence="7">
    <location>
        <begin position="456"/>
        <end position="480"/>
    </location>
</feature>
<keyword evidence="3 7" id="KW-1133">Transmembrane helix</keyword>
<feature type="transmembrane region" description="Helical" evidence="7">
    <location>
        <begin position="492"/>
        <end position="511"/>
    </location>
</feature>
<keyword evidence="11" id="KW-1185">Reference proteome</keyword>
<feature type="transmembrane region" description="Helical" evidence="7">
    <location>
        <begin position="404"/>
        <end position="427"/>
    </location>
</feature>
<dbReference type="PANTHER" id="PTHR12011">
    <property type="entry name" value="ADHESION G-PROTEIN COUPLED RECEPTOR"/>
    <property type="match status" value="1"/>
</dbReference>
<dbReference type="Gene3D" id="1.20.1070.10">
    <property type="entry name" value="Rhodopsin 7-helix transmembrane proteins"/>
    <property type="match status" value="1"/>
</dbReference>
<feature type="transmembrane region" description="Helical" evidence="7">
    <location>
        <begin position="331"/>
        <end position="355"/>
    </location>
</feature>
<feature type="compositionally biased region" description="Polar residues" evidence="6">
    <location>
        <begin position="558"/>
        <end position="577"/>
    </location>
</feature>
<feature type="domain" description="GAIN-B" evidence="8">
    <location>
        <begin position="145"/>
        <end position="289"/>
    </location>
</feature>
<keyword evidence="5" id="KW-1015">Disulfide bond</keyword>
<feature type="transmembrane region" description="Helical" evidence="7">
    <location>
        <begin position="367"/>
        <end position="392"/>
    </location>
</feature>
<dbReference type="SMART" id="SM00303">
    <property type="entry name" value="GPS"/>
    <property type="match status" value="1"/>
</dbReference>
<dbReference type="InterPro" id="IPR000832">
    <property type="entry name" value="GPCR_2_secretin-like"/>
</dbReference>
<evidence type="ECO:0000256" key="4">
    <source>
        <dbReference type="ARBA" id="ARBA00023136"/>
    </source>
</evidence>
<reference evidence="10" key="2">
    <citation type="submission" date="2025-09" db="UniProtKB">
        <authorList>
            <consortium name="Ensembl"/>
        </authorList>
    </citation>
    <scope>IDENTIFICATION</scope>
</reference>
<dbReference type="GO" id="GO:0007166">
    <property type="term" value="P:cell surface receptor signaling pathway"/>
    <property type="evidence" value="ECO:0007669"/>
    <property type="project" value="InterPro"/>
</dbReference>
<evidence type="ECO:0000256" key="2">
    <source>
        <dbReference type="ARBA" id="ARBA00022692"/>
    </source>
</evidence>
<feature type="transmembrane region" description="Helical" evidence="7">
    <location>
        <begin position="293"/>
        <end position="319"/>
    </location>
</feature>
<evidence type="ECO:0000256" key="3">
    <source>
        <dbReference type="ARBA" id="ARBA00022989"/>
    </source>
</evidence>
<dbReference type="Pfam" id="PF00002">
    <property type="entry name" value="7tm_2"/>
    <property type="match status" value="1"/>
</dbReference>
<evidence type="ECO:0000256" key="5">
    <source>
        <dbReference type="ARBA" id="ARBA00023157"/>
    </source>
</evidence>
<dbReference type="GO" id="GO:0005886">
    <property type="term" value="C:plasma membrane"/>
    <property type="evidence" value="ECO:0007669"/>
    <property type="project" value="TreeGrafter"/>
</dbReference>
<dbReference type="PANTHER" id="PTHR12011:SF435">
    <property type="entry name" value="ADHESION G PROTEIN-COUPLED RECEPTOR G1-RELATED"/>
    <property type="match status" value="1"/>
</dbReference>
<evidence type="ECO:0000256" key="1">
    <source>
        <dbReference type="ARBA" id="ARBA00004141"/>
    </source>
</evidence>
<dbReference type="Pfam" id="PF01825">
    <property type="entry name" value="GPS"/>
    <property type="match status" value="1"/>
</dbReference>
<dbReference type="GeneTree" id="ENSGT00940000154285"/>
<dbReference type="PROSITE" id="PS50221">
    <property type="entry name" value="GAIN_B"/>
    <property type="match status" value="1"/>
</dbReference>
<dbReference type="GO" id="GO:0007189">
    <property type="term" value="P:adenylate cyclase-activating G protein-coupled receptor signaling pathway"/>
    <property type="evidence" value="ECO:0007669"/>
    <property type="project" value="TreeGrafter"/>
</dbReference>
<dbReference type="Proteomes" id="UP000261420">
    <property type="component" value="Unplaced"/>
</dbReference>
<dbReference type="InterPro" id="IPR000203">
    <property type="entry name" value="GPS"/>
</dbReference>
<feature type="transmembrane region" description="Helical" evidence="7">
    <location>
        <begin position="523"/>
        <end position="544"/>
    </location>
</feature>
<dbReference type="FunFam" id="1.20.1070.10:FF:000493">
    <property type="entry name" value="Adhesion G protein-coupled receptor G1"/>
    <property type="match status" value="1"/>
</dbReference>
<organism evidence="10 11">
    <name type="scientific">Seriola dumerili</name>
    <name type="common">Greater amberjack</name>
    <name type="synonym">Caranx dumerili</name>
    <dbReference type="NCBI Taxonomy" id="41447"/>
    <lineage>
        <taxon>Eukaryota</taxon>
        <taxon>Metazoa</taxon>
        <taxon>Chordata</taxon>
        <taxon>Craniata</taxon>
        <taxon>Vertebrata</taxon>
        <taxon>Euteleostomi</taxon>
        <taxon>Actinopterygii</taxon>
        <taxon>Neopterygii</taxon>
        <taxon>Teleostei</taxon>
        <taxon>Neoteleostei</taxon>
        <taxon>Acanthomorphata</taxon>
        <taxon>Carangaria</taxon>
        <taxon>Carangiformes</taxon>
        <taxon>Carangidae</taxon>
        <taxon>Seriola</taxon>
    </lineage>
</organism>
<evidence type="ECO:0000259" key="9">
    <source>
        <dbReference type="PROSITE" id="PS50261"/>
    </source>
</evidence>
<name>A0A3B4U8J8_SERDU</name>
<reference evidence="10" key="1">
    <citation type="submission" date="2025-08" db="UniProtKB">
        <authorList>
            <consortium name="Ensembl"/>
        </authorList>
    </citation>
    <scope>IDENTIFICATION</scope>
</reference>
<dbReference type="InterPro" id="IPR046338">
    <property type="entry name" value="GAIN_dom_sf"/>
</dbReference>
<dbReference type="PRINTS" id="PR00249">
    <property type="entry name" value="GPCRSECRETIN"/>
</dbReference>
<evidence type="ECO:0000256" key="6">
    <source>
        <dbReference type="SAM" id="MobiDB-lite"/>
    </source>
</evidence>
<sequence length="577" mass="65050">DLKFCGIWRHGKNLLSLSVNLSTGCEEILISANTSSLSIDGKITGECQQSDVIPLHQFGLDSEEEIKFCLHWEPLLDHFRLQLGETTLNLCKPSSLQPRCCTYLSDSSSEPEAPFGIINGTVRTDFITNKTRSAYKFKGERKDFLSSYILYSVFQVTIGTSEEPTITVYIPPALKEAAKWTNKVNCTFFENISLFQGGQKKNMILSSVVEITMKNEVIVDLSEPIKIGFHHDPIPHSRRCVSWDTRKDPYQVNWLVDGCVTQQKGEEHTECFCNHLTYFTVLVQMEPRPVRHLLALTVITSVGCIVSAISCVALIIFLYRKRRSQEQSIPIHLGLAVSLLLLSLLFFFTGILANMGVEGLCTWVGAGLHYALLSSFSWMGIEVFHTFWLVYMVFSPLPKGIWKLWSLVGFGLPAVPVIILAAVGNIYGLREVVPSDDVSNPYLMCWMTVTYKALLAHYFTTMTILVILVSSGIVMLFLVYRKIHTRDEWRQSRVAFLSIWGLSCLFGTTWGLTFLDFGPLSDFVLFLSCILNSFQGFLLMLRFYMLEWIRKQAGGSALGSNSTGSTRQQMLQAQEKS</sequence>
<dbReference type="InterPro" id="IPR017981">
    <property type="entry name" value="GPCR_2-like_7TM"/>
</dbReference>
<feature type="region of interest" description="Disordered" evidence="6">
    <location>
        <begin position="556"/>
        <end position="577"/>
    </location>
</feature>
<dbReference type="GO" id="GO:0004930">
    <property type="term" value="F:G protein-coupled receptor activity"/>
    <property type="evidence" value="ECO:0007669"/>
    <property type="project" value="InterPro"/>
</dbReference>
<evidence type="ECO:0000256" key="7">
    <source>
        <dbReference type="SAM" id="Phobius"/>
    </source>
</evidence>
<evidence type="ECO:0000313" key="11">
    <source>
        <dbReference type="Proteomes" id="UP000261420"/>
    </source>
</evidence>
<dbReference type="OMA" id="CVWVGAL"/>
<dbReference type="AlphaFoldDB" id="A0A3B4U8J8"/>
<dbReference type="PROSITE" id="PS50261">
    <property type="entry name" value="G_PROTEIN_RECEP_F2_4"/>
    <property type="match status" value="1"/>
</dbReference>
<evidence type="ECO:0000313" key="10">
    <source>
        <dbReference type="Ensembl" id="ENSSDUP00000014979.1"/>
    </source>
</evidence>
<dbReference type="InterPro" id="IPR057244">
    <property type="entry name" value="GAIN_B"/>
</dbReference>
<dbReference type="Gene3D" id="2.60.220.50">
    <property type="match status" value="1"/>
</dbReference>
<keyword evidence="4 7" id="KW-0472">Membrane</keyword>
<accession>A0A3B4U8J8</accession>
<dbReference type="Ensembl" id="ENSSDUT00000015263.1">
    <property type="protein sequence ID" value="ENSSDUP00000014979.1"/>
    <property type="gene ID" value="ENSSDUG00000010924.1"/>
</dbReference>
<proteinExistence type="predicted"/>
<protein>
    <submittedName>
        <fullName evidence="10">Adhesion G protein-coupled receptor G1</fullName>
    </submittedName>
</protein>